<name>K2K4R2_9GAMM</name>
<dbReference type="InterPro" id="IPR036625">
    <property type="entry name" value="E3-bd_dom_sf"/>
</dbReference>
<dbReference type="GO" id="GO:0005737">
    <property type="term" value="C:cytoplasm"/>
    <property type="evidence" value="ECO:0007669"/>
    <property type="project" value="TreeGrafter"/>
</dbReference>
<dbReference type="PROSITE" id="PS50968">
    <property type="entry name" value="BIOTINYL_LIPOYL"/>
    <property type="match status" value="1"/>
</dbReference>
<dbReference type="GO" id="GO:0031405">
    <property type="term" value="F:lipoic acid binding"/>
    <property type="evidence" value="ECO:0007669"/>
    <property type="project" value="TreeGrafter"/>
</dbReference>
<comment type="similarity">
    <text evidence="2 7">Belongs to the 2-oxoacid dehydrogenase family.</text>
</comment>
<dbReference type="InterPro" id="IPR004167">
    <property type="entry name" value="PSBD"/>
</dbReference>
<evidence type="ECO:0000259" key="9">
    <source>
        <dbReference type="PROSITE" id="PS51826"/>
    </source>
</evidence>
<comment type="cofactor">
    <cofactor evidence="1 7">
        <name>(R)-lipoate</name>
        <dbReference type="ChEBI" id="CHEBI:83088"/>
    </cofactor>
</comment>
<dbReference type="InterPro" id="IPR003016">
    <property type="entry name" value="2-oxoA_DH_lipoyl-BS"/>
</dbReference>
<proteinExistence type="inferred from homology"/>
<reference evidence="10 11" key="1">
    <citation type="journal article" date="2012" name="J. Bacteriol.">
        <title>Genome Sequence of Gallaecimonas xiamenensis Type Strain 3-C-1.</title>
        <authorList>
            <person name="Lai Q."/>
            <person name="Wang L."/>
            <person name="Wang W."/>
            <person name="Shao Z."/>
        </authorList>
    </citation>
    <scope>NUCLEOTIDE SEQUENCE [LARGE SCALE GENOMIC DNA]</scope>
    <source>
        <strain evidence="10 11">3-C-1</strain>
    </source>
</reference>
<evidence type="ECO:0000256" key="4">
    <source>
        <dbReference type="ARBA" id="ARBA00022679"/>
    </source>
</evidence>
<dbReference type="PATRIC" id="fig|745411.4.peg.147"/>
<evidence type="ECO:0000256" key="6">
    <source>
        <dbReference type="ARBA" id="ARBA00023315"/>
    </source>
</evidence>
<dbReference type="InterPro" id="IPR011053">
    <property type="entry name" value="Single_hybrid_motif"/>
</dbReference>
<dbReference type="SUPFAM" id="SSF47005">
    <property type="entry name" value="Peripheral subunit-binding domain of 2-oxo acid dehydrogenase complex"/>
    <property type="match status" value="1"/>
</dbReference>
<dbReference type="SUPFAM" id="SSF51230">
    <property type="entry name" value="Single hybrid motif"/>
    <property type="match status" value="1"/>
</dbReference>
<dbReference type="InterPro" id="IPR001078">
    <property type="entry name" value="2-oxoacid_DH_actylTfrase"/>
</dbReference>
<feature type="domain" description="Peripheral subunit-binding (PSBD)" evidence="9">
    <location>
        <begin position="117"/>
        <end position="154"/>
    </location>
</feature>
<dbReference type="CDD" id="cd06849">
    <property type="entry name" value="lipoyl_domain"/>
    <property type="match status" value="1"/>
</dbReference>
<dbReference type="Gene3D" id="2.40.50.100">
    <property type="match status" value="1"/>
</dbReference>
<keyword evidence="11" id="KW-1185">Reference proteome</keyword>
<feature type="domain" description="Lipoyl-binding" evidence="8">
    <location>
        <begin position="1"/>
        <end position="76"/>
    </location>
</feature>
<dbReference type="PROSITE" id="PS00189">
    <property type="entry name" value="LIPOYL"/>
    <property type="match status" value="1"/>
</dbReference>
<evidence type="ECO:0000313" key="10">
    <source>
        <dbReference type="EMBL" id="EKE77949.1"/>
    </source>
</evidence>
<keyword evidence="4 7" id="KW-0808">Transferase</keyword>
<dbReference type="RefSeq" id="WP_008482251.1">
    <property type="nucleotide sequence ID" value="NZ_AMRI01000001.1"/>
</dbReference>
<evidence type="ECO:0000256" key="7">
    <source>
        <dbReference type="RuleBase" id="RU003423"/>
    </source>
</evidence>
<dbReference type="EC" id="2.3.1.-" evidence="7"/>
<dbReference type="Pfam" id="PF00364">
    <property type="entry name" value="Biotin_lipoyl"/>
    <property type="match status" value="1"/>
</dbReference>
<dbReference type="InterPro" id="IPR050743">
    <property type="entry name" value="2-oxoacid_DH_E2_comp"/>
</dbReference>
<dbReference type="OrthoDB" id="9805770at2"/>
<dbReference type="Pfam" id="PF00198">
    <property type="entry name" value="2-oxoacid_dh"/>
    <property type="match status" value="1"/>
</dbReference>
<protein>
    <recommendedName>
        <fullName evidence="7">Dihydrolipoamide acetyltransferase component of pyruvate dehydrogenase complex</fullName>
        <ecNumber evidence="7">2.3.1.-</ecNumber>
    </recommendedName>
</protein>
<dbReference type="Proteomes" id="UP000006755">
    <property type="component" value="Unassembled WGS sequence"/>
</dbReference>
<keyword evidence="6 7" id="KW-0012">Acyltransferase</keyword>
<dbReference type="InterPro" id="IPR000089">
    <property type="entry name" value="Biotin_lipoyl"/>
</dbReference>
<dbReference type="STRING" id="745411.B3C1_00775"/>
<comment type="subunit">
    <text evidence="3">Forms a 24-polypeptide structural core with octahedral symmetry.</text>
</comment>
<dbReference type="Gene3D" id="4.10.320.10">
    <property type="entry name" value="E3-binding domain"/>
    <property type="match status" value="1"/>
</dbReference>
<evidence type="ECO:0000259" key="8">
    <source>
        <dbReference type="PROSITE" id="PS50968"/>
    </source>
</evidence>
<dbReference type="EMBL" id="AMRI01000001">
    <property type="protein sequence ID" value="EKE77949.1"/>
    <property type="molecule type" value="Genomic_DNA"/>
</dbReference>
<dbReference type="InterPro" id="IPR023213">
    <property type="entry name" value="CAT-like_dom_sf"/>
</dbReference>
<evidence type="ECO:0000256" key="3">
    <source>
        <dbReference type="ARBA" id="ARBA00011484"/>
    </source>
</evidence>
<dbReference type="PROSITE" id="PS51826">
    <property type="entry name" value="PSBD"/>
    <property type="match status" value="1"/>
</dbReference>
<evidence type="ECO:0000256" key="5">
    <source>
        <dbReference type="ARBA" id="ARBA00022823"/>
    </source>
</evidence>
<organism evidence="10 11">
    <name type="scientific">Gallaecimonas xiamenensis 3-C-1</name>
    <dbReference type="NCBI Taxonomy" id="745411"/>
    <lineage>
        <taxon>Bacteria</taxon>
        <taxon>Pseudomonadati</taxon>
        <taxon>Pseudomonadota</taxon>
        <taxon>Gammaproteobacteria</taxon>
        <taxon>Enterobacterales</taxon>
        <taxon>Gallaecimonadaceae</taxon>
        <taxon>Gallaecimonas</taxon>
    </lineage>
</organism>
<dbReference type="Gene3D" id="3.30.559.10">
    <property type="entry name" value="Chloramphenicol acetyltransferase-like domain"/>
    <property type="match status" value="1"/>
</dbReference>
<keyword evidence="5 7" id="KW-0450">Lipoyl</keyword>
<dbReference type="PANTHER" id="PTHR43178">
    <property type="entry name" value="DIHYDROLIPOAMIDE ACETYLTRANSFERASE COMPONENT OF PYRUVATE DEHYDROGENASE COMPLEX"/>
    <property type="match status" value="1"/>
</dbReference>
<keyword evidence="10" id="KW-0670">Pyruvate</keyword>
<dbReference type="Pfam" id="PF02817">
    <property type="entry name" value="E3_binding"/>
    <property type="match status" value="1"/>
</dbReference>
<evidence type="ECO:0000256" key="2">
    <source>
        <dbReference type="ARBA" id="ARBA00007317"/>
    </source>
</evidence>
<evidence type="ECO:0000313" key="11">
    <source>
        <dbReference type="Proteomes" id="UP000006755"/>
    </source>
</evidence>
<comment type="caution">
    <text evidence="10">The sequence shown here is derived from an EMBL/GenBank/DDBJ whole genome shotgun (WGS) entry which is preliminary data.</text>
</comment>
<dbReference type="PANTHER" id="PTHR43178:SF12">
    <property type="entry name" value="DIHYDROLIPOAMIDE ACETYLTRANSFERASE COMPONENT OF PYRUVATE DEHYDROGENASE COMPLEX"/>
    <property type="match status" value="1"/>
</dbReference>
<dbReference type="eggNOG" id="COG0508">
    <property type="taxonomic scope" value="Bacteria"/>
</dbReference>
<accession>K2K4R2</accession>
<sequence length="372" mass="39489">MKYFKLPDLGEGLPEAEIVEWHVKAGDEVEVDQVLASMETAKAIVDVPSPIKGTIAKLFGEVGDVIHTGSPLVGFEGEEEDAGTVVGKVSGHGAVAGGEDSFVAGNAMAPVAGSRIQALPATRLLAKQLGVDIEELKGSGNGGVVTEADVQKAFEADDSLSNNEIIKGARRAMTDAMRHAFETVVPVTLMDDADVSNWEPGQDPTVRLIRAMSDACAAEPALNAHFNAATYSRRLFDKVDLGIAVDSPHGLYVPVLRDIANRDTQSLRQGLDKMIKDVKDRRVPQDELKGATITLSNFGAIAGRYANPIITPPQVAIVGAGRSYETAVLKDGQWQAKKMLPLSVTMDHQACTGGEAARFLKALKASLEKPAL</sequence>
<gene>
    <name evidence="10" type="ORF">B3C1_00775</name>
</gene>
<evidence type="ECO:0000256" key="1">
    <source>
        <dbReference type="ARBA" id="ARBA00001938"/>
    </source>
</evidence>
<dbReference type="GO" id="GO:0016407">
    <property type="term" value="F:acetyltransferase activity"/>
    <property type="evidence" value="ECO:0007669"/>
    <property type="project" value="TreeGrafter"/>
</dbReference>
<dbReference type="AlphaFoldDB" id="K2K4R2"/>
<dbReference type="SUPFAM" id="SSF52777">
    <property type="entry name" value="CoA-dependent acyltransferases"/>
    <property type="match status" value="1"/>
</dbReference>